<sequence length="144" mass="15889">MEAIGRELLELSRRWSDLEAEGANLYGGERKTELEATECEIFDRMEALKAEACCTRATSLAGAMLQIMLVYGAVELLPERTLTDRDACERRALERMIQRALYSALDAMAATAGTAPEELGGELLMSADLNPFRLMEGGKAQNRN</sequence>
<gene>
    <name evidence="1" type="ORF">GH266_20085</name>
</gene>
<dbReference type="Proteomes" id="UP000435648">
    <property type="component" value="Chromosome"/>
</dbReference>
<evidence type="ECO:0000313" key="1">
    <source>
        <dbReference type="EMBL" id="QGZ36583.1"/>
    </source>
</evidence>
<dbReference type="AlphaFoldDB" id="A0A857CBY9"/>
<name>A0A857CBY9_9HYPH</name>
<reference evidence="1 2" key="1">
    <citation type="submission" date="2019-12" db="EMBL/GenBank/DDBJ databases">
        <title>The genome of Stappia indica PHM037.</title>
        <authorList>
            <person name="Kacar D."/>
            <person name="Galan B."/>
            <person name="Canedo L."/>
            <person name="Rodriguez P."/>
            <person name="de la Calle F."/>
            <person name="Garcia J.L."/>
        </authorList>
    </citation>
    <scope>NUCLEOTIDE SEQUENCE [LARGE SCALE GENOMIC DNA]</scope>
    <source>
        <strain evidence="1 2">PHM037</strain>
    </source>
</reference>
<protein>
    <submittedName>
        <fullName evidence="1">Uncharacterized protein</fullName>
    </submittedName>
</protein>
<accession>A0A857CBY9</accession>
<dbReference type="EMBL" id="CP046908">
    <property type="protein sequence ID" value="QGZ36583.1"/>
    <property type="molecule type" value="Genomic_DNA"/>
</dbReference>
<dbReference type="KEGG" id="siw:GH266_20085"/>
<organism evidence="1 2">
    <name type="scientific">Stappia indica</name>
    <dbReference type="NCBI Taxonomy" id="538381"/>
    <lineage>
        <taxon>Bacteria</taxon>
        <taxon>Pseudomonadati</taxon>
        <taxon>Pseudomonadota</taxon>
        <taxon>Alphaproteobacteria</taxon>
        <taxon>Hyphomicrobiales</taxon>
        <taxon>Stappiaceae</taxon>
        <taxon>Stappia</taxon>
    </lineage>
</organism>
<evidence type="ECO:0000313" key="2">
    <source>
        <dbReference type="Proteomes" id="UP000435648"/>
    </source>
</evidence>
<dbReference type="RefSeq" id="WP_158195409.1">
    <property type="nucleotide sequence ID" value="NZ_CP046908.1"/>
</dbReference>
<proteinExistence type="predicted"/>